<dbReference type="AlphaFoldDB" id="A0A0B6YKR7"/>
<feature type="non-terminal residue" evidence="1">
    <location>
        <position position="75"/>
    </location>
</feature>
<reference evidence="1" key="1">
    <citation type="submission" date="2014-12" db="EMBL/GenBank/DDBJ databases">
        <title>Insight into the proteome of Arion vulgaris.</title>
        <authorList>
            <person name="Aradska J."/>
            <person name="Bulat T."/>
            <person name="Smidak R."/>
            <person name="Sarate P."/>
            <person name="Gangsoo J."/>
            <person name="Sialana F."/>
            <person name="Bilban M."/>
            <person name="Lubec G."/>
        </authorList>
    </citation>
    <scope>NUCLEOTIDE SEQUENCE</scope>
    <source>
        <tissue evidence="1">Skin</tissue>
    </source>
</reference>
<feature type="non-terminal residue" evidence="1">
    <location>
        <position position="1"/>
    </location>
</feature>
<evidence type="ECO:0000313" key="1">
    <source>
        <dbReference type="EMBL" id="CEK56799.1"/>
    </source>
</evidence>
<dbReference type="InterPro" id="IPR052724">
    <property type="entry name" value="GT117_domain-containing"/>
</dbReference>
<dbReference type="EMBL" id="HACG01009934">
    <property type="protein sequence ID" value="CEK56799.1"/>
    <property type="molecule type" value="Transcribed_RNA"/>
</dbReference>
<organism evidence="1">
    <name type="scientific">Arion vulgaris</name>
    <dbReference type="NCBI Taxonomy" id="1028688"/>
    <lineage>
        <taxon>Eukaryota</taxon>
        <taxon>Metazoa</taxon>
        <taxon>Spiralia</taxon>
        <taxon>Lophotrochozoa</taxon>
        <taxon>Mollusca</taxon>
        <taxon>Gastropoda</taxon>
        <taxon>Heterobranchia</taxon>
        <taxon>Euthyneura</taxon>
        <taxon>Panpulmonata</taxon>
        <taxon>Eupulmonata</taxon>
        <taxon>Stylommatophora</taxon>
        <taxon>Helicina</taxon>
        <taxon>Arionoidea</taxon>
        <taxon>Arionidae</taxon>
        <taxon>Arion</taxon>
    </lineage>
</organism>
<proteinExistence type="predicted"/>
<name>A0A0B6YKR7_9EUPU</name>
<dbReference type="InterPro" id="IPR021280">
    <property type="entry name" value="TMEM260-like"/>
</dbReference>
<accession>A0A0B6YKR7</accession>
<dbReference type="PANTHER" id="PTHR16214">
    <property type="entry name" value="TRANSMEMBRANE PROTEIN 260"/>
    <property type="match status" value="1"/>
</dbReference>
<protein>
    <submittedName>
        <fullName evidence="1">Uncharacterized protein</fullName>
    </submittedName>
</protein>
<dbReference type="PANTHER" id="PTHR16214:SF3">
    <property type="entry name" value="TRANSMEMBRANE PROTEIN 260"/>
    <property type="match status" value="1"/>
</dbReference>
<dbReference type="Pfam" id="PF11028">
    <property type="entry name" value="TMEM260-like"/>
    <property type="match status" value="1"/>
</dbReference>
<sequence>AEVFSLNNLLVSLLMFVAVTFDISTNKSAVKLSLSGSLLCGLCLSNQHTTIVYICTIVPWALYQLVKNQLLTLSV</sequence>
<gene>
    <name evidence="1" type="primary">ORF28546</name>
</gene>